<feature type="domain" description="Amino acid transporter transmembrane" evidence="7">
    <location>
        <begin position="45"/>
        <end position="429"/>
    </location>
</feature>
<dbReference type="EMBL" id="LT552482">
    <property type="protein sequence ID" value="SAL99140.1"/>
    <property type="molecule type" value="Genomic_DNA"/>
</dbReference>
<sequence length="451" mass="49504">MSQAKPYEEEGGIKYEVQGHREDYPTSQCEKSLDEVQIEHVPEGTASPGKALFMLLKAFIGTGFAEGGLVLSIILMVVIGSLCLFAFLRLVKAQRYVVSELGSVDGSYGRVAEVLVNRWARYLIQFFLCISQMGFVASYMIFISENVGLVVSTLTNCNAPFEPKYYIWIFLIVIVPLCWVRKIGRLGYAAVVADVFILFGLICVLYFTSSQIHQHGAGPNITMVNSNTFALMIGTAVFSFEGIGMVVPIIQGMKDPSKFPRVLTIGMIICILVFTLIGTIGYVAYGDKIQASVVSNLPREPLSITVQLAYAAAMTLSGPFMLYPALTIIEQGLFRAHHRGQTSIKWKWLKNLCRSMVAIVCAAVSFGVGPSGLSKFVALVGSIGAMPLCFIFPGLFHYQINKSKRQRAIDCLLIIWGIGIMIYTLYVNINSWVNPPPPATSASEPTDTCSM</sequence>
<dbReference type="InParanoid" id="A0A163J2E7"/>
<dbReference type="OMA" id="MYSGLVM"/>
<evidence type="ECO:0000313" key="9">
    <source>
        <dbReference type="Proteomes" id="UP000078561"/>
    </source>
</evidence>
<keyword evidence="9" id="KW-1185">Reference proteome</keyword>
<feature type="transmembrane region" description="Helical" evidence="6">
    <location>
        <begin position="187"/>
        <end position="209"/>
    </location>
</feature>
<gene>
    <name evidence="8" type="primary">ABSGL_04721.1 scaffold 5764</name>
</gene>
<dbReference type="STRING" id="4829.A0A163J2E7"/>
<evidence type="ECO:0000256" key="2">
    <source>
        <dbReference type="ARBA" id="ARBA00008066"/>
    </source>
</evidence>
<dbReference type="InterPro" id="IPR013057">
    <property type="entry name" value="AA_transpt_TM"/>
</dbReference>
<evidence type="ECO:0000313" key="8">
    <source>
        <dbReference type="EMBL" id="SAL99140.1"/>
    </source>
</evidence>
<dbReference type="PANTHER" id="PTHR22950">
    <property type="entry name" value="AMINO ACID TRANSPORTER"/>
    <property type="match status" value="1"/>
</dbReference>
<keyword evidence="3 6" id="KW-0812">Transmembrane</keyword>
<comment type="subcellular location">
    <subcellularLocation>
        <location evidence="1">Membrane</location>
        <topology evidence="1">Multi-pass membrane protein</topology>
    </subcellularLocation>
</comment>
<dbReference type="Proteomes" id="UP000078561">
    <property type="component" value="Unassembled WGS sequence"/>
</dbReference>
<feature type="transmembrane region" description="Helical" evidence="6">
    <location>
        <begin position="163"/>
        <end position="180"/>
    </location>
</feature>
<feature type="transmembrane region" description="Helical" evidence="6">
    <location>
        <begin position="351"/>
        <end position="370"/>
    </location>
</feature>
<dbReference type="Gene3D" id="1.20.1740.10">
    <property type="entry name" value="Amino acid/polyamine transporter I"/>
    <property type="match status" value="1"/>
</dbReference>
<comment type="similarity">
    <text evidence="2">Belongs to the amino acid/polyamine transporter 2 family.</text>
</comment>
<dbReference type="PANTHER" id="PTHR22950:SF666">
    <property type="entry name" value="VACUOLAR AMINO ACID TRANSPORTER 4"/>
    <property type="match status" value="1"/>
</dbReference>
<reference evidence="8" key="1">
    <citation type="submission" date="2016-04" db="EMBL/GenBank/DDBJ databases">
        <authorList>
            <person name="Evans L.H."/>
            <person name="Alamgir A."/>
            <person name="Owens N."/>
            <person name="Weber N.D."/>
            <person name="Virtaneva K."/>
            <person name="Barbian K."/>
            <person name="Babar A."/>
            <person name="Rosenke K."/>
        </authorList>
    </citation>
    <scope>NUCLEOTIDE SEQUENCE [LARGE SCALE GENOMIC DNA]</scope>
    <source>
        <strain evidence="8">CBS 101.48</strain>
    </source>
</reference>
<keyword evidence="4 6" id="KW-1133">Transmembrane helix</keyword>
<evidence type="ECO:0000256" key="1">
    <source>
        <dbReference type="ARBA" id="ARBA00004141"/>
    </source>
</evidence>
<protein>
    <recommendedName>
        <fullName evidence="7">Amino acid transporter transmembrane domain-containing protein</fullName>
    </recommendedName>
</protein>
<dbReference type="AlphaFoldDB" id="A0A163J2E7"/>
<evidence type="ECO:0000259" key="7">
    <source>
        <dbReference type="Pfam" id="PF01490"/>
    </source>
</evidence>
<dbReference type="GO" id="GO:0015179">
    <property type="term" value="F:L-amino acid transmembrane transporter activity"/>
    <property type="evidence" value="ECO:0007669"/>
    <property type="project" value="TreeGrafter"/>
</dbReference>
<name>A0A163J2E7_ABSGL</name>
<evidence type="ECO:0000256" key="6">
    <source>
        <dbReference type="SAM" id="Phobius"/>
    </source>
</evidence>
<feature type="transmembrane region" description="Helical" evidence="6">
    <location>
        <begin position="122"/>
        <end position="143"/>
    </location>
</feature>
<feature type="transmembrane region" description="Helical" evidence="6">
    <location>
        <begin position="304"/>
        <end position="330"/>
    </location>
</feature>
<evidence type="ECO:0000256" key="3">
    <source>
        <dbReference type="ARBA" id="ARBA00022692"/>
    </source>
</evidence>
<keyword evidence="5 6" id="KW-0472">Membrane</keyword>
<evidence type="ECO:0000256" key="5">
    <source>
        <dbReference type="ARBA" id="ARBA00023136"/>
    </source>
</evidence>
<dbReference type="OrthoDB" id="1684102at2759"/>
<feature type="transmembrane region" description="Helical" evidence="6">
    <location>
        <begin position="229"/>
        <end position="250"/>
    </location>
</feature>
<dbReference type="Pfam" id="PF01490">
    <property type="entry name" value="Aa_trans"/>
    <property type="match status" value="1"/>
</dbReference>
<evidence type="ECO:0000256" key="4">
    <source>
        <dbReference type="ARBA" id="ARBA00022989"/>
    </source>
</evidence>
<accession>A0A163J2E7</accession>
<dbReference type="GO" id="GO:0005774">
    <property type="term" value="C:vacuolar membrane"/>
    <property type="evidence" value="ECO:0007669"/>
    <property type="project" value="TreeGrafter"/>
</dbReference>
<feature type="transmembrane region" description="Helical" evidence="6">
    <location>
        <begin position="69"/>
        <end position="91"/>
    </location>
</feature>
<proteinExistence type="inferred from homology"/>
<feature type="transmembrane region" description="Helical" evidence="6">
    <location>
        <begin position="262"/>
        <end position="284"/>
    </location>
</feature>
<feature type="transmembrane region" description="Helical" evidence="6">
    <location>
        <begin position="408"/>
        <end position="429"/>
    </location>
</feature>
<organism evidence="8">
    <name type="scientific">Absidia glauca</name>
    <name type="common">Pin mould</name>
    <dbReference type="NCBI Taxonomy" id="4829"/>
    <lineage>
        <taxon>Eukaryota</taxon>
        <taxon>Fungi</taxon>
        <taxon>Fungi incertae sedis</taxon>
        <taxon>Mucoromycota</taxon>
        <taxon>Mucoromycotina</taxon>
        <taxon>Mucoromycetes</taxon>
        <taxon>Mucorales</taxon>
        <taxon>Cunninghamellaceae</taxon>
        <taxon>Absidia</taxon>
    </lineage>
</organism>
<feature type="transmembrane region" description="Helical" evidence="6">
    <location>
        <begin position="376"/>
        <end position="396"/>
    </location>
</feature>